<proteinExistence type="predicted"/>
<protein>
    <submittedName>
        <fullName evidence="1">Uncharacterized protein</fullName>
    </submittedName>
</protein>
<evidence type="ECO:0000313" key="1">
    <source>
        <dbReference type="EMBL" id="KAH7838190.1"/>
    </source>
</evidence>
<organism evidence="1 2">
    <name type="scientific">Vaccinium darrowii</name>
    <dbReference type="NCBI Taxonomy" id="229202"/>
    <lineage>
        <taxon>Eukaryota</taxon>
        <taxon>Viridiplantae</taxon>
        <taxon>Streptophyta</taxon>
        <taxon>Embryophyta</taxon>
        <taxon>Tracheophyta</taxon>
        <taxon>Spermatophyta</taxon>
        <taxon>Magnoliopsida</taxon>
        <taxon>eudicotyledons</taxon>
        <taxon>Gunneridae</taxon>
        <taxon>Pentapetalae</taxon>
        <taxon>asterids</taxon>
        <taxon>Ericales</taxon>
        <taxon>Ericaceae</taxon>
        <taxon>Vaccinioideae</taxon>
        <taxon>Vaccinieae</taxon>
        <taxon>Vaccinium</taxon>
    </lineage>
</organism>
<dbReference type="Proteomes" id="UP000828048">
    <property type="component" value="Chromosome 6"/>
</dbReference>
<reference evidence="1 2" key="1">
    <citation type="journal article" date="2021" name="Hortic Res">
        <title>High-quality reference genome and annotation aids understanding of berry development for evergreen blueberry (Vaccinium darrowii).</title>
        <authorList>
            <person name="Yu J."/>
            <person name="Hulse-Kemp A.M."/>
            <person name="Babiker E."/>
            <person name="Staton M."/>
        </authorList>
    </citation>
    <scope>NUCLEOTIDE SEQUENCE [LARGE SCALE GENOMIC DNA]</scope>
    <source>
        <strain evidence="2">cv. NJ 8807/NJ 8810</strain>
        <tissue evidence="1">Young leaf</tissue>
    </source>
</reference>
<sequence length="195" mass="21770">MRNNPHPYYEEWLHLFGVDRVIRDLAEGPADTVAAMDREAATDELGDESPTVHFGATNMDFSMLGVGTHTNVGNSLGGQSFPTPSSSNVTGKKRGRVANGLTKGLSEMAEAFWGFFADSNETMRELSRRIRYAQDLSLQRRQVNAELMDHPLDWNQRLRAATMIVQEPQRVDFFFSLPKEDQVGWVVLLLAGVLG</sequence>
<comment type="caution">
    <text evidence="1">The sequence shown here is derived from an EMBL/GenBank/DDBJ whole genome shotgun (WGS) entry which is preliminary data.</text>
</comment>
<name>A0ACB7XC48_9ERIC</name>
<keyword evidence="2" id="KW-1185">Reference proteome</keyword>
<accession>A0ACB7XC48</accession>
<evidence type="ECO:0000313" key="2">
    <source>
        <dbReference type="Proteomes" id="UP000828048"/>
    </source>
</evidence>
<gene>
    <name evidence="1" type="ORF">Vadar_023090</name>
</gene>
<dbReference type="EMBL" id="CM037156">
    <property type="protein sequence ID" value="KAH7838190.1"/>
    <property type="molecule type" value="Genomic_DNA"/>
</dbReference>